<reference evidence="2 3" key="1">
    <citation type="submission" date="2020-08" db="EMBL/GenBank/DDBJ databases">
        <title>Genomic Encyclopedia of Type Strains, Phase IV (KMG-IV): sequencing the most valuable type-strain genomes for metagenomic binning, comparative biology and taxonomic classification.</title>
        <authorList>
            <person name="Goeker M."/>
        </authorList>
    </citation>
    <scope>NUCLEOTIDE SEQUENCE [LARGE SCALE GENOMIC DNA]</scope>
    <source>
        <strain evidence="2 3">DSM 29007</strain>
    </source>
</reference>
<accession>A0A841H0G0</accession>
<organism evidence="2 3">
    <name type="scientific">Longimicrobium terrae</name>
    <dbReference type="NCBI Taxonomy" id="1639882"/>
    <lineage>
        <taxon>Bacteria</taxon>
        <taxon>Pseudomonadati</taxon>
        <taxon>Gemmatimonadota</taxon>
        <taxon>Longimicrobiia</taxon>
        <taxon>Longimicrobiales</taxon>
        <taxon>Longimicrobiaceae</taxon>
        <taxon>Longimicrobium</taxon>
    </lineage>
</organism>
<gene>
    <name evidence="2" type="ORF">HNQ61_003121</name>
</gene>
<sequence length="189" mass="20409">MSVTLLCPACGRPVTLRVEVDEASCPHCAATIPAPLLNAGAAEIRGRKPALIRLLTLFLGAWAIIAVLTSLMMVFGGASTYTFNGERVARDEFMGMMRPVFAMLALLVPAVGATVWALYREKPWGRHAVMGLICAITGAPVVLGVGKPMVSSMRVPMIIGAVAHAVPAFWYFYRKRNVVAYYRSLQARG</sequence>
<keyword evidence="1" id="KW-0812">Transmembrane</keyword>
<feature type="transmembrane region" description="Helical" evidence="1">
    <location>
        <begin position="96"/>
        <end position="119"/>
    </location>
</feature>
<feature type="transmembrane region" description="Helical" evidence="1">
    <location>
        <begin position="128"/>
        <end position="146"/>
    </location>
</feature>
<keyword evidence="3" id="KW-1185">Reference proteome</keyword>
<dbReference type="RefSeq" id="WP_170035006.1">
    <property type="nucleotide sequence ID" value="NZ_JABDTL010000001.1"/>
</dbReference>
<evidence type="ECO:0000313" key="2">
    <source>
        <dbReference type="EMBL" id="MBB6071493.1"/>
    </source>
</evidence>
<keyword evidence="1" id="KW-1133">Transmembrane helix</keyword>
<feature type="transmembrane region" description="Helical" evidence="1">
    <location>
        <begin position="152"/>
        <end position="173"/>
    </location>
</feature>
<dbReference type="EMBL" id="JACHIA010000009">
    <property type="protein sequence ID" value="MBB6071493.1"/>
    <property type="molecule type" value="Genomic_DNA"/>
</dbReference>
<name>A0A841H0G0_9BACT</name>
<protein>
    <submittedName>
        <fullName evidence="2">Uncharacterized protein</fullName>
    </submittedName>
</protein>
<evidence type="ECO:0000313" key="3">
    <source>
        <dbReference type="Proteomes" id="UP000582837"/>
    </source>
</evidence>
<evidence type="ECO:0000256" key="1">
    <source>
        <dbReference type="SAM" id="Phobius"/>
    </source>
</evidence>
<comment type="caution">
    <text evidence="2">The sequence shown here is derived from an EMBL/GenBank/DDBJ whole genome shotgun (WGS) entry which is preliminary data.</text>
</comment>
<keyword evidence="1" id="KW-0472">Membrane</keyword>
<proteinExistence type="predicted"/>
<dbReference type="Proteomes" id="UP000582837">
    <property type="component" value="Unassembled WGS sequence"/>
</dbReference>
<feature type="transmembrane region" description="Helical" evidence="1">
    <location>
        <begin position="54"/>
        <end position="76"/>
    </location>
</feature>
<dbReference type="AlphaFoldDB" id="A0A841H0G0"/>